<dbReference type="InterPro" id="IPR036404">
    <property type="entry name" value="Jacalin-like_lectin_dom_sf"/>
</dbReference>
<protein>
    <recommendedName>
        <fullName evidence="3">Jacalin-type lectin domain-containing protein</fullName>
    </recommendedName>
</protein>
<evidence type="ECO:0000313" key="4">
    <source>
        <dbReference type="EMBL" id="KAJ8442580.1"/>
    </source>
</evidence>
<dbReference type="CDD" id="cd09612">
    <property type="entry name" value="Jacalin"/>
    <property type="match status" value="3"/>
</dbReference>
<dbReference type="PANTHER" id="PTHR47293:SF68">
    <property type="entry name" value="JACALIN-RELATED LECTIN 3"/>
    <property type="match status" value="1"/>
</dbReference>
<evidence type="ECO:0000259" key="3">
    <source>
        <dbReference type="PROSITE" id="PS51752"/>
    </source>
</evidence>
<dbReference type="Gene3D" id="2.100.10.30">
    <property type="entry name" value="Jacalin-like lectin domain"/>
    <property type="match status" value="3"/>
</dbReference>
<dbReference type="GO" id="GO:0030246">
    <property type="term" value="F:carbohydrate binding"/>
    <property type="evidence" value="ECO:0007669"/>
    <property type="project" value="UniProtKB-KW"/>
</dbReference>
<dbReference type="InterPro" id="IPR033734">
    <property type="entry name" value="Jacalin-like_lectin_dom_plant"/>
</dbReference>
<name>A0A9Q1KFH5_9CARY</name>
<dbReference type="PANTHER" id="PTHR47293">
    <property type="entry name" value="JACALIN-RELATED LECTIN 3"/>
    <property type="match status" value="1"/>
</dbReference>
<dbReference type="OrthoDB" id="2415936at2759"/>
<feature type="domain" description="Jacalin-type lectin" evidence="3">
    <location>
        <begin position="60"/>
        <end position="202"/>
    </location>
</feature>
<reference evidence="4" key="1">
    <citation type="submission" date="2022-04" db="EMBL/GenBank/DDBJ databases">
        <title>Carnegiea gigantea Genome sequencing and assembly v2.</title>
        <authorList>
            <person name="Copetti D."/>
            <person name="Sanderson M.J."/>
            <person name="Burquez A."/>
            <person name="Wojciechowski M.F."/>
        </authorList>
    </citation>
    <scope>NUCLEOTIDE SEQUENCE</scope>
    <source>
        <strain evidence="4">SGP5-SGP5p</strain>
        <tissue evidence="4">Aerial part</tissue>
    </source>
</reference>
<accession>A0A9Q1KFH5</accession>
<sequence length="652" mass="71893">MVRWRFMSLRLRNEFNSRVFAVVETEIGKEWRLTHCHGCESQCRWGQCSTGGIHDRNQSSIAAGPWGGQGGYRWDDGDHSTVRQIVISSAAAIDSIQFEYDDNGRSIWSDEHGRSSGIKMDKIKLGHPIEFLISISGHFGPLREGDPVFVRSLSFESNKKKYGPFGIEQGTPFSLPTSGGKLVGFHGRSSWYLDAIGVYVMPLMQRNPALLHQPISHGLDGKFTGNEPAYPIGKSELNNFMVENITGYGVSEHKVSKTGSETGYSIGKSEANNFTVGNITGYEVSEHKVISAPQVSKRIVSFGPWGADSGATFDDGIYTGVREIHITRSGGLVSIRVCYDQNGKVVWGDKNGGTGGLKFDKIVFDYPFELLTHISGYYESTIFRGPTIVKSVTFHTTKRSYGPFGDQQGFSFSSGTNGIVVGFHGRKGYFVNSIGVHVLEGKAPLPQPYPDPYGMSVMKNDPFDMSALKNEVAWGMPRPALHDIGPWGGEGGQPWDDGVHTGVRKIHLTRSGEAICSIQIEYDRNGQPVWGAQHGAGNEACTHLIKFNYPHEVLTCISGYYDALFGDRRKMVVRSLSFQTNRAKYGPYGKEIGTHFSSAKTEGEVIGFHGQSAQFLDAIGVHMQCFLADEVSCPRHIQERGGIRNMLHKIVH</sequence>
<comment type="caution">
    <text evidence="4">The sequence shown here is derived from an EMBL/GenBank/DDBJ whole genome shotgun (WGS) entry which is preliminary data.</text>
</comment>
<feature type="domain" description="Jacalin-type lectin" evidence="3">
    <location>
        <begin position="299"/>
        <end position="440"/>
    </location>
</feature>
<keyword evidence="2" id="KW-0430">Lectin</keyword>
<comment type="similarity">
    <text evidence="1">Belongs to the jacalin lectin family.</text>
</comment>
<keyword evidence="5" id="KW-1185">Reference proteome</keyword>
<feature type="domain" description="Jacalin-type lectin" evidence="3">
    <location>
        <begin position="481"/>
        <end position="625"/>
    </location>
</feature>
<dbReference type="InterPro" id="IPR001229">
    <property type="entry name" value="Jacalin-like_lectin_dom"/>
</dbReference>
<evidence type="ECO:0000256" key="2">
    <source>
        <dbReference type="ARBA" id="ARBA00022734"/>
    </source>
</evidence>
<evidence type="ECO:0000313" key="5">
    <source>
        <dbReference type="Proteomes" id="UP001153076"/>
    </source>
</evidence>
<dbReference type="PROSITE" id="PS51752">
    <property type="entry name" value="JACALIN_LECTIN"/>
    <property type="match status" value="3"/>
</dbReference>
<dbReference type="FunFam" id="2.100.10.30:FF:000001">
    <property type="entry name" value="Jacalin-related lectin 33"/>
    <property type="match status" value="2"/>
</dbReference>
<dbReference type="Pfam" id="PF01419">
    <property type="entry name" value="Jacalin"/>
    <property type="match status" value="3"/>
</dbReference>
<proteinExistence type="inferred from homology"/>
<dbReference type="AlphaFoldDB" id="A0A9Q1KFH5"/>
<dbReference type="EMBL" id="JAKOGI010000139">
    <property type="protein sequence ID" value="KAJ8442580.1"/>
    <property type="molecule type" value="Genomic_DNA"/>
</dbReference>
<dbReference type="Proteomes" id="UP001153076">
    <property type="component" value="Unassembled WGS sequence"/>
</dbReference>
<organism evidence="4 5">
    <name type="scientific">Carnegiea gigantea</name>
    <dbReference type="NCBI Taxonomy" id="171969"/>
    <lineage>
        <taxon>Eukaryota</taxon>
        <taxon>Viridiplantae</taxon>
        <taxon>Streptophyta</taxon>
        <taxon>Embryophyta</taxon>
        <taxon>Tracheophyta</taxon>
        <taxon>Spermatophyta</taxon>
        <taxon>Magnoliopsida</taxon>
        <taxon>eudicotyledons</taxon>
        <taxon>Gunneridae</taxon>
        <taxon>Pentapetalae</taxon>
        <taxon>Caryophyllales</taxon>
        <taxon>Cactineae</taxon>
        <taxon>Cactaceae</taxon>
        <taxon>Cactoideae</taxon>
        <taxon>Echinocereeae</taxon>
        <taxon>Carnegiea</taxon>
    </lineage>
</organism>
<dbReference type="SMART" id="SM00915">
    <property type="entry name" value="Jacalin"/>
    <property type="match status" value="3"/>
</dbReference>
<dbReference type="SUPFAM" id="SSF51101">
    <property type="entry name" value="Mannose-binding lectins"/>
    <property type="match status" value="3"/>
</dbReference>
<gene>
    <name evidence="4" type="ORF">Cgig2_026522</name>
</gene>
<evidence type="ECO:0000256" key="1">
    <source>
        <dbReference type="ARBA" id="ARBA00006568"/>
    </source>
</evidence>